<organism evidence="1 2">
    <name type="scientific">Candidatus Limousia pullorum</name>
    <dbReference type="NCBI Taxonomy" id="2840860"/>
    <lineage>
        <taxon>Bacteria</taxon>
        <taxon>Bacillati</taxon>
        <taxon>Bacillota</taxon>
        <taxon>Clostridia</taxon>
        <taxon>Eubacteriales</taxon>
        <taxon>Oscillospiraceae</taxon>
        <taxon>Oscillospiraceae incertae sedis</taxon>
        <taxon>Candidatus Limousia</taxon>
    </lineage>
</organism>
<dbReference type="InterPro" id="IPR012674">
    <property type="entry name" value="Calycin"/>
</dbReference>
<reference evidence="1" key="2">
    <citation type="journal article" date="2021" name="PeerJ">
        <title>Extensive microbial diversity within the chicken gut microbiome revealed by metagenomics and culture.</title>
        <authorList>
            <person name="Gilroy R."/>
            <person name="Ravi A."/>
            <person name="Getino M."/>
            <person name="Pursley I."/>
            <person name="Horton D.L."/>
            <person name="Alikhan N.F."/>
            <person name="Baker D."/>
            <person name="Gharbi K."/>
            <person name="Hall N."/>
            <person name="Watson M."/>
            <person name="Adriaenssens E.M."/>
            <person name="Foster-Nyarko E."/>
            <person name="Jarju S."/>
            <person name="Secka A."/>
            <person name="Antonio M."/>
            <person name="Oren A."/>
            <person name="Chaudhuri R.R."/>
            <person name="La Ragione R."/>
            <person name="Hildebrand F."/>
            <person name="Pallen M.J."/>
        </authorList>
    </citation>
    <scope>NUCLEOTIDE SEQUENCE</scope>
    <source>
        <strain evidence="1">ChiGjej1B1-1684</strain>
    </source>
</reference>
<dbReference type="Proteomes" id="UP000824118">
    <property type="component" value="Unassembled WGS sequence"/>
</dbReference>
<dbReference type="AlphaFoldDB" id="A0A9D1LYA4"/>
<sequence>MESNYLISIVGKQKIDGETDTVEVVTEGSYVFRNGKYFITYEEYDKENPSEHYTSVVKAEGEKMVTIMRAGGISSRLTLEKDRRHYCHYSVPVGEMMIGIYTSQINSTLSEKGGELFVKYTIDFNASLASENEFHITVKHKNDSAELVL</sequence>
<comment type="caution">
    <text evidence="1">The sequence shown here is derived from an EMBL/GenBank/DDBJ whole genome shotgun (WGS) entry which is preliminary data.</text>
</comment>
<accession>A0A9D1LYA4</accession>
<evidence type="ECO:0000313" key="1">
    <source>
        <dbReference type="EMBL" id="HIU50425.1"/>
    </source>
</evidence>
<proteinExistence type="predicted"/>
<name>A0A9D1LYA4_9FIRM</name>
<reference evidence="1" key="1">
    <citation type="submission" date="2020-10" db="EMBL/GenBank/DDBJ databases">
        <authorList>
            <person name="Gilroy R."/>
        </authorList>
    </citation>
    <scope>NUCLEOTIDE SEQUENCE</scope>
    <source>
        <strain evidence="1">ChiGjej1B1-1684</strain>
    </source>
</reference>
<dbReference type="SUPFAM" id="SSF50814">
    <property type="entry name" value="Lipocalins"/>
    <property type="match status" value="1"/>
</dbReference>
<dbReference type="EMBL" id="DVNG01000081">
    <property type="protein sequence ID" value="HIU50425.1"/>
    <property type="molecule type" value="Genomic_DNA"/>
</dbReference>
<dbReference type="InterPro" id="IPR015231">
    <property type="entry name" value="DUF1934"/>
</dbReference>
<evidence type="ECO:0000313" key="2">
    <source>
        <dbReference type="Proteomes" id="UP000824118"/>
    </source>
</evidence>
<dbReference type="Pfam" id="PF09148">
    <property type="entry name" value="DUF1934"/>
    <property type="match status" value="1"/>
</dbReference>
<dbReference type="Gene3D" id="2.40.128.20">
    <property type="match status" value="1"/>
</dbReference>
<protein>
    <submittedName>
        <fullName evidence="1">DUF1934 domain-containing protein</fullName>
    </submittedName>
</protein>
<gene>
    <name evidence="1" type="ORF">IAD22_05380</name>
</gene>